<evidence type="ECO:0000259" key="1">
    <source>
        <dbReference type="Pfam" id="PF24494"/>
    </source>
</evidence>
<dbReference type="Pfam" id="PF24494">
    <property type="entry name" value="DUF7587"/>
    <property type="match status" value="1"/>
</dbReference>
<dbReference type="EMBL" id="KL585002">
    <property type="protein sequence ID" value="KEQ79901.1"/>
    <property type="molecule type" value="Genomic_DNA"/>
</dbReference>
<gene>
    <name evidence="2" type="ORF">M438DRAFT_386549</name>
</gene>
<dbReference type="Proteomes" id="UP000030706">
    <property type="component" value="Unassembled WGS sequence"/>
</dbReference>
<dbReference type="GeneID" id="40751297"/>
<protein>
    <recommendedName>
        <fullName evidence="1">DUF7587 domain-containing protein</fullName>
    </recommendedName>
</protein>
<dbReference type="RefSeq" id="XP_029756088.1">
    <property type="nucleotide sequence ID" value="XM_029908991.1"/>
</dbReference>
<keyword evidence="3" id="KW-1185">Reference proteome</keyword>
<name>A0A074XYX3_AURPU</name>
<evidence type="ECO:0000313" key="2">
    <source>
        <dbReference type="EMBL" id="KEQ79901.1"/>
    </source>
</evidence>
<dbReference type="HOGENOM" id="CLU_860468_0_0_1"/>
<proteinExistence type="predicted"/>
<reference evidence="2 3" key="1">
    <citation type="journal article" date="2014" name="BMC Genomics">
        <title>Genome sequencing of four Aureobasidium pullulans varieties: biotechnological potential, stress tolerance, and description of new species.</title>
        <authorList>
            <person name="Gostin Ar C."/>
            <person name="Ohm R.A."/>
            <person name="Kogej T."/>
            <person name="Sonjak S."/>
            <person name="Turk M."/>
            <person name="Zajc J."/>
            <person name="Zalar P."/>
            <person name="Grube M."/>
            <person name="Sun H."/>
            <person name="Han J."/>
            <person name="Sharma A."/>
            <person name="Chiniquy J."/>
            <person name="Ngan C.Y."/>
            <person name="Lipzen A."/>
            <person name="Barry K."/>
            <person name="Grigoriev I.V."/>
            <person name="Gunde-Cimerman N."/>
        </authorList>
    </citation>
    <scope>NUCLEOTIDE SEQUENCE [LARGE SCALE GENOMIC DNA]</scope>
    <source>
        <strain evidence="2 3">EXF-150</strain>
    </source>
</reference>
<feature type="domain" description="DUF7587" evidence="1">
    <location>
        <begin position="130"/>
        <end position="286"/>
    </location>
</feature>
<accession>A0A074XYX3</accession>
<sequence>MQSLPNVEQITVSRHARVRRVSAVSSGITSNAIVDKLYKIQEIHDLLCTWLSPYKAANEDASTGRTRERFDEEFPGEDGLILMSKRLVDLSRATKRLQDIQNEISRFQLGIGRLRLSITQNTTVFISATESILLRVFDNKSYCRYDPALGILSSNFKVCKPVRNIDELKARAELTEATLRNHCGGDNPTSFISLTNKVKYLSKYTEGKWKHRDPDARSSAMVALVNKAKLDYMEVFCATSRSLVEEVGAKYWSRNNPDGVSYASHEHFMVYGWIPPQCIERVIPLDHFKHVTSVIEPEHILAYLDSEEDDSVEDLFRNLGQTL</sequence>
<evidence type="ECO:0000313" key="3">
    <source>
        <dbReference type="Proteomes" id="UP000030706"/>
    </source>
</evidence>
<organism evidence="2 3">
    <name type="scientific">Aureobasidium pullulans EXF-150</name>
    <dbReference type="NCBI Taxonomy" id="1043002"/>
    <lineage>
        <taxon>Eukaryota</taxon>
        <taxon>Fungi</taxon>
        <taxon>Dikarya</taxon>
        <taxon>Ascomycota</taxon>
        <taxon>Pezizomycotina</taxon>
        <taxon>Dothideomycetes</taxon>
        <taxon>Dothideomycetidae</taxon>
        <taxon>Dothideales</taxon>
        <taxon>Saccotheciaceae</taxon>
        <taxon>Aureobasidium</taxon>
    </lineage>
</organism>
<dbReference type="AlphaFoldDB" id="A0A074XYX3"/>
<dbReference type="InterPro" id="IPR056009">
    <property type="entry name" value="DUF7587"/>
</dbReference>